<dbReference type="EMBL" id="MN520750">
    <property type="protein sequence ID" value="QIJ25703.1"/>
    <property type="molecule type" value="Genomic_RNA"/>
</dbReference>
<dbReference type="InterPro" id="IPR027417">
    <property type="entry name" value="P-loop_NTPase"/>
</dbReference>
<sequence>MTSSQNKRTASQAGSSDFSGPPSKVGTVPMVTKISCFYDMCSLAGVEVPFGVTRVADLDEDAMSALAAKRQFKVLLRAYSSINDPRNHVELVRNDATNFKSYIRGPFDLEQDFYYLVCTSTLHFFNKGNEWSKFHFFSSIPFNQFFKPTRFQSIADKRRLSFPSAGNVATTYVRNIQEAESFCGENQRPGHVFGLTAEPGSGKTTVLPFSFTSSKVAVVLPTGFDAWSAFKTASDVANLMTLSKVIKNGSHVTYFDSYSMASTMYDSAGKIDFDIVIIDESDSNAGITKALTEMKVPSVAVIHLSGTSNESSVRSNGSFPIEKSYNFPKLSNEFFDAVEYIKENSLNLRSLVMCPDHKIASQIHKMLYNSQLISEQSSYEQLEDIFENQQSNALIVCDESCTRGFNLNLDAVFDFQIVGSSDYRRVITSHEETQRMMRVGRNKSGVYHCPKQVLGVVSHSELDVFRNNVARYLFSLPLKQCSLVVDSSNVYKLAVSVIEPFKQQLLTGSNTPLSSDSSIEPKSRSPSSTKSVSASTRTSTSVKSVPAFAAWTMGFYDRRSSSSSSTSSAVIVSESDSDGSKRRAFVRSSPMAPARINTSKGLSKTERYTAELPSRKKLAVTMPTRPPPIDLTLEHDYVDWPAALAAQLEAGELTPFIIPYDGWAYTSDGAASGVDYLQKLSGIIREGPSFSKPEFEVVCRSWNLLSARGGFSFAKRKDAWNDSAYFTFCVEYFNSYLSIL</sequence>
<accession>A0A6G7M4Z7</accession>
<evidence type="ECO:0000313" key="2">
    <source>
        <dbReference type="EMBL" id="QIJ25703.1"/>
    </source>
</evidence>
<dbReference type="SUPFAM" id="SSF52540">
    <property type="entry name" value="P-loop containing nucleoside triphosphate hydrolases"/>
    <property type="match status" value="1"/>
</dbReference>
<feature type="compositionally biased region" description="Low complexity" evidence="1">
    <location>
        <begin position="514"/>
        <end position="536"/>
    </location>
</feature>
<name>A0A6G7M4Z7_9VIRU</name>
<reference evidence="2" key="1">
    <citation type="submission" date="2019-07" db="EMBL/GenBank/DDBJ databases">
        <authorList>
            <person name="Chiappello M."/>
            <person name="Rodriguez-Romero J."/>
            <person name="Nerva L."/>
            <person name="Forgia M."/>
            <person name="Chitarra W."/>
            <person name="Ayllon M.A."/>
            <person name="Turina M."/>
        </authorList>
    </citation>
    <scope>NUCLEOTIDE SEQUENCE</scope>
    <source>
        <strain evidence="2">DMG 11</strain>
    </source>
</reference>
<organism evidence="2">
    <name type="scientific">Grapevine associated jivivirus 2</name>
    <dbReference type="NCBI Taxonomy" id="2716189"/>
    <lineage>
        <taxon>Viruses</taxon>
        <taxon>Riboviria</taxon>
    </lineage>
</organism>
<protein>
    <submittedName>
        <fullName evidence="2">P3</fullName>
    </submittedName>
</protein>
<proteinExistence type="predicted"/>
<reference evidence="2" key="2">
    <citation type="journal article" date="2020" name="Ann. Appl. Biol.">
        <title>Putative new plant viruses associated with Plasmopara viticola-infected grapevine samples.</title>
        <authorList>
            <person name="Chiapello M."/>
            <person name="Rodriguez-Romero J."/>
            <person name="Nerva L."/>
            <person name="Forgia M."/>
            <person name="Chitarra W."/>
            <person name="Ayllon M.A."/>
            <person name="Turina M."/>
        </authorList>
    </citation>
    <scope>NUCLEOTIDE SEQUENCE</scope>
    <source>
        <strain evidence="2">DMG 11</strain>
    </source>
</reference>
<feature type="region of interest" description="Disordered" evidence="1">
    <location>
        <begin position="509"/>
        <end position="536"/>
    </location>
</feature>
<evidence type="ECO:0000256" key="1">
    <source>
        <dbReference type="SAM" id="MobiDB-lite"/>
    </source>
</evidence>
<dbReference type="Gene3D" id="3.40.50.300">
    <property type="entry name" value="P-loop containing nucleotide triphosphate hydrolases"/>
    <property type="match status" value="2"/>
</dbReference>
<feature type="compositionally biased region" description="Polar residues" evidence="1">
    <location>
        <begin position="1"/>
        <end position="18"/>
    </location>
</feature>
<feature type="region of interest" description="Disordered" evidence="1">
    <location>
        <begin position="1"/>
        <end position="23"/>
    </location>
</feature>